<dbReference type="KEGG" id="fad:CDH04_02940"/>
<proteinExistence type="predicted"/>
<accession>A0A2Z4XY65</accession>
<evidence type="ECO:0000313" key="3">
    <source>
        <dbReference type="EMBL" id="QIW11660.1"/>
    </source>
</evidence>
<gene>
    <name evidence="2" type="ORF">CDH04_02940</name>
    <name evidence="3" type="ORF">FZC43_02940</name>
</gene>
<dbReference type="Proteomes" id="UP000681131">
    <property type="component" value="Chromosome"/>
</dbReference>
<evidence type="ECO:0000313" key="2">
    <source>
        <dbReference type="EMBL" id="AXA33432.1"/>
    </source>
</evidence>
<evidence type="ECO:0000256" key="1">
    <source>
        <dbReference type="SAM" id="MobiDB-lite"/>
    </source>
</evidence>
<dbReference type="EMBL" id="CP043424">
    <property type="protein sequence ID" value="QIW11660.1"/>
    <property type="molecule type" value="Genomic_DNA"/>
</dbReference>
<dbReference type="Proteomes" id="UP000251120">
    <property type="component" value="Chromosome"/>
</dbReference>
<dbReference type="EMBL" id="CP021781">
    <property type="protein sequence ID" value="AXA33432.1"/>
    <property type="molecule type" value="Genomic_DNA"/>
</dbReference>
<dbReference type="RefSeq" id="WP_112869605.1">
    <property type="nucleotide sequence ID" value="NZ_CP021781.1"/>
</dbReference>
<sequence>MKKLILAPAITLSFAVGGFALDEREYEVDDKARVSNSSESRIDIGEQEKKLNSFKEQKAPANDNIFNKNRDKDNSKDSDDDEDENPNLANLSQPAPNIQRNLSMPTDEEQRMSRQMQLDGAQGGIQNTGPRGIGNPSQY</sequence>
<feature type="compositionally biased region" description="Polar residues" evidence="1">
    <location>
        <begin position="124"/>
        <end position="139"/>
    </location>
</feature>
<organism evidence="2 4">
    <name type="scientific">Francisella adeliensis</name>
    <dbReference type="NCBI Taxonomy" id="2007306"/>
    <lineage>
        <taxon>Bacteria</taxon>
        <taxon>Pseudomonadati</taxon>
        <taxon>Pseudomonadota</taxon>
        <taxon>Gammaproteobacteria</taxon>
        <taxon>Thiotrichales</taxon>
        <taxon>Francisellaceae</taxon>
        <taxon>Francisella</taxon>
    </lineage>
</organism>
<evidence type="ECO:0000313" key="4">
    <source>
        <dbReference type="Proteomes" id="UP000251120"/>
    </source>
</evidence>
<feature type="compositionally biased region" description="Basic and acidic residues" evidence="1">
    <location>
        <begin position="68"/>
        <end position="77"/>
    </location>
</feature>
<protein>
    <submittedName>
        <fullName evidence="2">Uncharacterized protein</fullName>
    </submittedName>
</protein>
<reference evidence="3 5" key="2">
    <citation type="submission" date="2019-08" db="EMBL/GenBank/DDBJ databases">
        <title>Complete genome sequences of Francisella adeliensis (FSC1325 and FSC1326).</title>
        <authorList>
            <person name="Ohrman C."/>
            <person name="Uneklint I."/>
            <person name="Vallesi A."/>
            <person name="Karlsson L."/>
            <person name="Sjodin A."/>
        </authorList>
    </citation>
    <scope>NUCLEOTIDE SEQUENCE [LARGE SCALE GENOMIC DNA]</scope>
    <source>
        <strain evidence="3 5">FSC1325</strain>
    </source>
</reference>
<dbReference type="AlphaFoldDB" id="A0A2Z4XY65"/>
<feature type="compositionally biased region" description="Basic and acidic residues" evidence="1">
    <location>
        <begin position="40"/>
        <end position="58"/>
    </location>
</feature>
<dbReference type="OrthoDB" id="5604504at2"/>
<reference evidence="2 4" key="1">
    <citation type="submission" date="2017-06" db="EMBL/GenBank/DDBJ databases">
        <title>Complete genome of Francisella adeliensis.</title>
        <authorList>
            <person name="Vallesi A."/>
            <person name="Sjodin A."/>
        </authorList>
    </citation>
    <scope>NUCLEOTIDE SEQUENCE [LARGE SCALE GENOMIC DNA]</scope>
    <source>
        <strain evidence="2 4">FDC440</strain>
    </source>
</reference>
<evidence type="ECO:0000313" key="5">
    <source>
        <dbReference type="Proteomes" id="UP000681131"/>
    </source>
</evidence>
<keyword evidence="5" id="KW-1185">Reference proteome</keyword>
<name>A0A2Z4XY65_9GAMM</name>
<feature type="compositionally biased region" description="Polar residues" evidence="1">
    <location>
        <begin position="87"/>
        <end position="104"/>
    </location>
</feature>
<feature type="region of interest" description="Disordered" evidence="1">
    <location>
        <begin position="27"/>
        <end position="139"/>
    </location>
</feature>